<feature type="transmembrane region" description="Helical" evidence="2">
    <location>
        <begin position="640"/>
        <end position="663"/>
    </location>
</feature>
<evidence type="ECO:0000313" key="4">
    <source>
        <dbReference type="Proteomes" id="UP000325902"/>
    </source>
</evidence>
<feature type="transmembrane region" description="Helical" evidence="2">
    <location>
        <begin position="62"/>
        <end position="87"/>
    </location>
</feature>
<dbReference type="EMBL" id="VCHE01000005">
    <property type="protein sequence ID" value="KAB2579962.1"/>
    <property type="molecule type" value="Genomic_DNA"/>
</dbReference>
<evidence type="ECO:0000256" key="2">
    <source>
        <dbReference type="SAM" id="Phobius"/>
    </source>
</evidence>
<name>A0A5N5DSR0_9PEZI</name>
<keyword evidence="2" id="KW-0812">Transmembrane</keyword>
<organism evidence="3 4">
    <name type="scientific">Lasiodiplodia theobromae</name>
    <dbReference type="NCBI Taxonomy" id="45133"/>
    <lineage>
        <taxon>Eukaryota</taxon>
        <taxon>Fungi</taxon>
        <taxon>Dikarya</taxon>
        <taxon>Ascomycota</taxon>
        <taxon>Pezizomycotina</taxon>
        <taxon>Dothideomycetes</taxon>
        <taxon>Dothideomycetes incertae sedis</taxon>
        <taxon>Botryosphaeriales</taxon>
        <taxon>Botryosphaeriaceae</taxon>
        <taxon>Lasiodiplodia</taxon>
    </lineage>
</organism>
<keyword evidence="4" id="KW-1185">Reference proteome</keyword>
<protein>
    <submittedName>
        <fullName evidence="3">Uncharacterized protein</fullName>
    </submittedName>
</protein>
<keyword evidence="2" id="KW-1133">Transmembrane helix</keyword>
<accession>A0A5N5DSR0</accession>
<reference evidence="3 4" key="1">
    <citation type="journal article" date="2019" name="Sci. Rep.">
        <title>A multi-omics analysis of the grapevine pathogen Lasiodiplodia theobromae reveals that temperature affects the expression of virulence- and pathogenicity-related genes.</title>
        <authorList>
            <person name="Felix C."/>
            <person name="Meneses R."/>
            <person name="Goncalves M.F.M."/>
            <person name="Tilleman L."/>
            <person name="Duarte A.S."/>
            <person name="Jorrin-Novo J.V."/>
            <person name="Van de Peer Y."/>
            <person name="Deforce D."/>
            <person name="Van Nieuwerburgh F."/>
            <person name="Esteves A.C."/>
            <person name="Alves A."/>
        </authorList>
    </citation>
    <scope>NUCLEOTIDE SEQUENCE [LARGE SCALE GENOMIC DNA]</scope>
    <source>
        <strain evidence="3 4">LA-SOL3</strain>
    </source>
</reference>
<feature type="transmembrane region" description="Helical" evidence="2">
    <location>
        <begin position="108"/>
        <end position="127"/>
    </location>
</feature>
<evidence type="ECO:0000313" key="3">
    <source>
        <dbReference type="EMBL" id="KAB2579962.1"/>
    </source>
</evidence>
<keyword evidence="2" id="KW-0472">Membrane</keyword>
<sequence length="742" mass="82335">MPSDDDDDSPTSTINRDNFVPPFTPLKRVQSLQSREPSIIDDRPEPPSPKDGYVGRWTASRLFSMSFSLLMAVVAIHTTGVACMIALMHGKPEDHNPKSRSQRHLRELNAFVTLMPILFATVMGRFFRALALWRAQKGITVGNLERFIGCQSMYTALHTQLAMRPFSIIGLLIMAIWVLPPIASQAFLHLIDLSDTYVSGTATVKYLRVSKAAQDTVKITQGASMPLAKKLLSSGVFFQMALLMHAFVNSPQDFKGYVKVPSVHSLTPAKGGWDPTEWRHMDHSQPIAYSSLMGIPIAGLKDGANTTANFQFPSRHWTVICSDIESSELDPEEFAEKYNWDRQAFAMDLALPDGMRPSQSFWPMRVMTLKGNPSADAFADRVLDYQSYGLPLPKVPVNVAHCTIGVQKVVSNVSCLGLNCEVDSMLLLNEVQSYDNPVQYPSSLDAEDQTAGVTSNGWTGWSITKSVWNPGLWDDIDKTHVMPAGKPLLEIPSSGTPVQGLRMVLQTLPLASALQEEILVDNITDSDSLAFTRYKNAVGATNAELWLDGNNDGFVSRQYYPWPDYSSIPLEEFSARLETLINTWWQAFFMPAYYETNLQDHPVFDKSNRLIFKNSDPSTPFNDTAASISEPGPRVYRCRWGYIFVVLITSMIMTTAAGATIVFDFLTIAPNILGFASTYTRDNANIPDSGEGSYMSGTQRASALNGIMVRVGDVKAREAVGHISLTTDLRNPTALRKDRQYD</sequence>
<dbReference type="OrthoDB" id="3692311at2759"/>
<comment type="caution">
    <text evidence="3">The sequence shown here is derived from an EMBL/GenBank/DDBJ whole genome shotgun (WGS) entry which is preliminary data.</text>
</comment>
<feature type="region of interest" description="Disordered" evidence="1">
    <location>
        <begin position="1"/>
        <end position="51"/>
    </location>
</feature>
<gene>
    <name evidence="3" type="ORF">DBV05_g1421</name>
</gene>
<feature type="transmembrane region" description="Helical" evidence="2">
    <location>
        <begin position="161"/>
        <end position="179"/>
    </location>
</feature>
<dbReference type="Proteomes" id="UP000325902">
    <property type="component" value="Unassembled WGS sequence"/>
</dbReference>
<proteinExistence type="predicted"/>
<dbReference type="AlphaFoldDB" id="A0A5N5DSR0"/>
<evidence type="ECO:0000256" key="1">
    <source>
        <dbReference type="SAM" id="MobiDB-lite"/>
    </source>
</evidence>